<gene>
    <name evidence="2" type="ORF">DSL92_01885</name>
</gene>
<accession>A0A3S0NF63</accession>
<proteinExistence type="predicted"/>
<evidence type="ECO:0000313" key="2">
    <source>
        <dbReference type="EMBL" id="RUA23034.1"/>
    </source>
</evidence>
<feature type="region of interest" description="Disordered" evidence="1">
    <location>
        <begin position="1"/>
        <end position="68"/>
    </location>
</feature>
<comment type="caution">
    <text evidence="2">The sequence shown here is derived from an EMBL/GenBank/DDBJ whole genome shotgun (WGS) entry which is preliminary data.</text>
</comment>
<sequence length="148" mass="16046">MLLGHNADGGAPAGRPYRSDGHASQQRLNGLEWGGRTGLHMGEERGDRRHRRAHEQKPSPFTIRCAPGRWLRDPPAYPSAYERVTVLSGTLHFASEVRGAPTLEEHGFAIMAPGDPMFGYAEGETVIQLHGAPDPGASVSRSADDPRN</sequence>
<evidence type="ECO:0000256" key="1">
    <source>
        <dbReference type="SAM" id="MobiDB-lite"/>
    </source>
</evidence>
<dbReference type="EMBL" id="RXHI01000004">
    <property type="protein sequence ID" value="RUA23034.1"/>
    <property type="molecule type" value="Genomic_DNA"/>
</dbReference>
<reference evidence="2" key="1">
    <citation type="submission" date="2018-12" db="EMBL/GenBank/DDBJ databases">
        <authorList>
            <person name="Jadhav K."/>
            <person name="Kushwaha B."/>
            <person name="Jadhav I."/>
        </authorList>
    </citation>
    <scope>NUCLEOTIDE SEQUENCE [LARGE SCALE GENOMIC DNA]</scope>
    <source>
        <strain evidence="2">SBS 10</strain>
    </source>
</reference>
<name>A0A3S0NF63_9GAMM</name>
<organism evidence="2">
    <name type="scientific">Billgrantia gudaonensis</name>
    <dbReference type="NCBI Taxonomy" id="376427"/>
    <lineage>
        <taxon>Bacteria</taxon>
        <taxon>Pseudomonadati</taxon>
        <taxon>Pseudomonadota</taxon>
        <taxon>Gammaproteobacteria</taxon>
        <taxon>Oceanospirillales</taxon>
        <taxon>Halomonadaceae</taxon>
        <taxon>Billgrantia</taxon>
    </lineage>
</organism>
<dbReference type="AlphaFoldDB" id="A0A3S0NF63"/>
<protein>
    <submittedName>
        <fullName evidence="2">Cupin</fullName>
    </submittedName>
</protein>